<dbReference type="Ensembl" id="ENSMGAT00000032735.1">
    <property type="protein sequence ID" value="ENSMGAP00000020525.1"/>
    <property type="gene ID" value="ENSMGAG00000020550.1"/>
</dbReference>
<evidence type="ECO:0000256" key="4">
    <source>
        <dbReference type="ARBA" id="ARBA00023136"/>
    </source>
</evidence>
<dbReference type="GO" id="GO:0034993">
    <property type="term" value="C:meiotic nuclear membrane microtubule tethering complex"/>
    <property type="evidence" value="ECO:0007669"/>
    <property type="project" value="TreeGrafter"/>
</dbReference>
<dbReference type="PROSITE" id="PS51469">
    <property type="entry name" value="SUN"/>
    <property type="match status" value="1"/>
</dbReference>
<evidence type="ECO:0000256" key="2">
    <source>
        <dbReference type="ARBA" id="ARBA00022692"/>
    </source>
</evidence>
<keyword evidence="4" id="KW-0472">Membrane</keyword>
<sequence>MGPPARGQALEHPLEHPRGPSHFPLLPLGELRRRCSYTDPTWLESQCRAISQLALWTLLCWSSHSPVAFVLYTSQCKSGALPSQGYAGRLPVLPGSLSGRERQQEHKAFVLYSQGWRRGSFLAAMCSLPQSSTSSAGAYCGFSLARVSLTKDFLQEVQDLKEAVPVRPRGNCFTKSDWALKSAGISIDLHRSSRSAWRCRVAWFLCAPNVLETFKQLDISPGYCWPVKTSQSQMVFNLPTEVQPTAVTVQHTVDTTLWHISSAPRDFAVFGLDEKGENKVLLGKFTYDIREELSQTFELQTETPRAFWHIKLSVLNNWGNAGHTCIYRVQVHGKSAGIK</sequence>
<dbReference type="AlphaFoldDB" id="A0A803XLX9"/>
<dbReference type="Pfam" id="PF07738">
    <property type="entry name" value="Sad1_UNC"/>
    <property type="match status" value="1"/>
</dbReference>
<proteinExistence type="predicted"/>
<protein>
    <recommendedName>
        <fullName evidence="5">SUN domain-containing protein</fullName>
    </recommendedName>
</protein>
<dbReference type="InParanoid" id="A0A803XLX9"/>
<keyword evidence="2" id="KW-0812">Transmembrane</keyword>
<dbReference type="GO" id="GO:0043495">
    <property type="term" value="F:protein-membrane adaptor activity"/>
    <property type="evidence" value="ECO:0007669"/>
    <property type="project" value="TreeGrafter"/>
</dbReference>
<dbReference type="Proteomes" id="UP000001645">
    <property type="component" value="Chromosome Z"/>
</dbReference>
<evidence type="ECO:0000256" key="1">
    <source>
        <dbReference type="ARBA" id="ARBA00004540"/>
    </source>
</evidence>
<evidence type="ECO:0000313" key="6">
    <source>
        <dbReference type="Ensembl" id="ENSMGAP00000020525.1"/>
    </source>
</evidence>
<accession>A0A803XLX9</accession>
<dbReference type="GeneTree" id="ENSGT00940000155225"/>
<keyword evidence="7" id="KW-1185">Reference proteome</keyword>
<evidence type="ECO:0000313" key="7">
    <source>
        <dbReference type="Proteomes" id="UP000001645"/>
    </source>
</evidence>
<feature type="domain" description="SUN" evidence="5">
    <location>
        <begin position="174"/>
        <end position="336"/>
    </location>
</feature>
<dbReference type="InterPro" id="IPR045119">
    <property type="entry name" value="SUN1-5"/>
</dbReference>
<evidence type="ECO:0000256" key="3">
    <source>
        <dbReference type="ARBA" id="ARBA00022989"/>
    </source>
</evidence>
<keyword evidence="3" id="KW-1133">Transmembrane helix</keyword>
<dbReference type="PANTHER" id="PTHR12911:SF24">
    <property type="entry name" value="SUN DOMAIN-CONTAINING PROTEIN 3"/>
    <property type="match status" value="1"/>
</dbReference>
<dbReference type="GO" id="GO:0005637">
    <property type="term" value="C:nuclear inner membrane"/>
    <property type="evidence" value="ECO:0007669"/>
    <property type="project" value="UniProtKB-SubCell"/>
</dbReference>
<comment type="subcellular location">
    <subcellularLocation>
        <location evidence="1">Nucleus inner membrane</location>
    </subcellularLocation>
</comment>
<reference evidence="6" key="3">
    <citation type="submission" date="2025-09" db="UniProtKB">
        <authorList>
            <consortium name="Ensembl"/>
        </authorList>
    </citation>
    <scope>IDENTIFICATION</scope>
</reference>
<reference evidence="6 7" key="1">
    <citation type="journal article" date="2010" name="PLoS Biol.">
        <title>Multi-platform next-generation sequencing of the domestic turkey (Meleagris gallopavo): genome assembly and analysis.</title>
        <authorList>
            <person name="Dalloul R.A."/>
            <person name="Long J.A."/>
            <person name="Zimin A.V."/>
            <person name="Aslam L."/>
            <person name="Beal K."/>
            <person name="Blomberg L.A."/>
            <person name="Bouffard P."/>
            <person name="Burt D.W."/>
            <person name="Crasta O."/>
            <person name="Crooijmans R.P."/>
            <person name="Cooper K."/>
            <person name="Coulombe R.A."/>
            <person name="De S."/>
            <person name="Delany M.E."/>
            <person name="Dodgson J.B."/>
            <person name="Dong J.J."/>
            <person name="Evans C."/>
            <person name="Frederickson K.M."/>
            <person name="Flicek P."/>
            <person name="Florea L."/>
            <person name="Folkerts O."/>
            <person name="Groenen M.A."/>
            <person name="Harkins T.T."/>
            <person name="Herrero J."/>
            <person name="Hoffmann S."/>
            <person name="Megens H.J."/>
            <person name="Jiang A."/>
            <person name="de Jong P."/>
            <person name="Kaiser P."/>
            <person name="Kim H."/>
            <person name="Kim K.W."/>
            <person name="Kim S."/>
            <person name="Langenberger D."/>
            <person name="Lee M.K."/>
            <person name="Lee T."/>
            <person name="Mane S."/>
            <person name="Marcais G."/>
            <person name="Marz M."/>
            <person name="McElroy A.P."/>
            <person name="Modise T."/>
            <person name="Nefedov M."/>
            <person name="Notredame C."/>
            <person name="Paton I.R."/>
            <person name="Payne W.S."/>
            <person name="Pertea G."/>
            <person name="Prickett D."/>
            <person name="Puiu D."/>
            <person name="Qioa D."/>
            <person name="Raineri E."/>
            <person name="Ruffier M."/>
            <person name="Salzberg S.L."/>
            <person name="Schatz M.C."/>
            <person name="Scheuring C."/>
            <person name="Schmidt C.J."/>
            <person name="Schroeder S."/>
            <person name="Searle S.M."/>
            <person name="Smith E.J."/>
            <person name="Smith J."/>
            <person name="Sonstegard T.S."/>
            <person name="Stadler P.F."/>
            <person name="Tafer H."/>
            <person name="Tu Z.J."/>
            <person name="Van Tassell C.P."/>
            <person name="Vilella A.J."/>
            <person name="Williams K.P."/>
            <person name="Yorke J.A."/>
            <person name="Zhang L."/>
            <person name="Zhang H.B."/>
            <person name="Zhang X."/>
            <person name="Zhang Y."/>
            <person name="Reed K.M."/>
        </authorList>
    </citation>
    <scope>NUCLEOTIDE SEQUENCE [LARGE SCALE GENOMIC DNA]</scope>
</reference>
<dbReference type="Gene3D" id="2.60.120.260">
    <property type="entry name" value="Galactose-binding domain-like"/>
    <property type="match status" value="1"/>
</dbReference>
<organism evidence="6 7">
    <name type="scientific">Meleagris gallopavo</name>
    <name type="common">Wild turkey</name>
    <dbReference type="NCBI Taxonomy" id="9103"/>
    <lineage>
        <taxon>Eukaryota</taxon>
        <taxon>Metazoa</taxon>
        <taxon>Chordata</taxon>
        <taxon>Craniata</taxon>
        <taxon>Vertebrata</taxon>
        <taxon>Euteleostomi</taxon>
        <taxon>Archelosauria</taxon>
        <taxon>Archosauria</taxon>
        <taxon>Dinosauria</taxon>
        <taxon>Saurischia</taxon>
        <taxon>Theropoda</taxon>
        <taxon>Coelurosauria</taxon>
        <taxon>Aves</taxon>
        <taxon>Neognathae</taxon>
        <taxon>Galloanserae</taxon>
        <taxon>Galliformes</taxon>
        <taxon>Phasianidae</taxon>
        <taxon>Meleagridinae</taxon>
        <taxon>Meleagris</taxon>
    </lineage>
</organism>
<name>A0A803XLX9_MELGA</name>
<dbReference type="InterPro" id="IPR012919">
    <property type="entry name" value="SUN_dom"/>
</dbReference>
<evidence type="ECO:0000259" key="5">
    <source>
        <dbReference type="PROSITE" id="PS51469"/>
    </source>
</evidence>
<dbReference type="PANTHER" id="PTHR12911">
    <property type="entry name" value="SAD1/UNC-84-LIKE PROTEIN-RELATED"/>
    <property type="match status" value="1"/>
</dbReference>
<reference evidence="6" key="2">
    <citation type="submission" date="2025-08" db="UniProtKB">
        <authorList>
            <consortium name="Ensembl"/>
        </authorList>
    </citation>
    <scope>IDENTIFICATION</scope>
</reference>
<gene>
    <name evidence="6" type="primary">LOC104915044</name>
</gene>